<keyword evidence="4 6" id="KW-1133">Transmembrane helix</keyword>
<comment type="subunit">
    <text evidence="6">Component of the oligosaccharyltransferase (OST) complex.</text>
</comment>
<comment type="similarity">
    <text evidence="2 6">Belongs to the OST5 family.</text>
</comment>
<dbReference type="GO" id="GO:0006487">
    <property type="term" value="P:protein N-linked glycosylation"/>
    <property type="evidence" value="ECO:0007669"/>
    <property type="project" value="UniProtKB-UniRule"/>
</dbReference>
<evidence type="ECO:0000256" key="4">
    <source>
        <dbReference type="ARBA" id="ARBA00022989"/>
    </source>
</evidence>
<organism evidence="7 8">
    <name type="scientific">Collybiopsis confluens</name>
    <dbReference type="NCBI Taxonomy" id="2823264"/>
    <lineage>
        <taxon>Eukaryota</taxon>
        <taxon>Fungi</taxon>
        <taxon>Dikarya</taxon>
        <taxon>Basidiomycota</taxon>
        <taxon>Agaricomycotina</taxon>
        <taxon>Agaricomycetes</taxon>
        <taxon>Agaricomycetidae</taxon>
        <taxon>Agaricales</taxon>
        <taxon>Marasmiineae</taxon>
        <taxon>Omphalotaceae</taxon>
        <taxon>Collybiopsis</taxon>
    </lineage>
</organism>
<keyword evidence="8" id="KW-1185">Reference proteome</keyword>
<protein>
    <recommendedName>
        <fullName evidence="6">Dolichyl-diphosphooligosaccharide-protein glycosyltransferase subunit OST5</fullName>
    </recommendedName>
</protein>
<evidence type="ECO:0000313" key="7">
    <source>
        <dbReference type="EMBL" id="KAF5382854.1"/>
    </source>
</evidence>
<comment type="subcellular location">
    <subcellularLocation>
        <location evidence="1 6">Membrane</location>
        <topology evidence="1 6">Multi-pass membrane protein</topology>
    </subcellularLocation>
</comment>
<evidence type="ECO:0000256" key="2">
    <source>
        <dbReference type="ARBA" id="ARBA00009825"/>
    </source>
</evidence>
<dbReference type="OrthoDB" id="2503643at2759"/>
<sequence>MSSEYESIKALHSSLPPFQPLIPVALLPYIALILLASTFTFAFYSSTLPKTTIPGQEIPIAVMASILGGFGVADRLVFVPPRLPQNLQRGIEEQLDGVGLVPACYTTPPGNSPST</sequence>
<comment type="function">
    <text evidence="6">Subunit of the oligosaccharyl transferase (OST) complex that catalyzes the initial transfer of a defined glycan (Glc(3)Man(9)GlcNAc(2) in eukaryotes) from the lipid carrier dolichol-pyrophosphate to an asparagine residue within an Asn-X-Ser/Thr consensus motif in nascent polypeptide chains, the first step in protein N-glycosylation. N-glycosylation occurs cotranslationally and the complex associates with the Sec61 complex at the channel-forming translocon complex that mediates protein translocation across the endoplasmic reticulum (ER). All subunits are required for a maximal enzyme activity.</text>
</comment>
<gene>
    <name evidence="7" type="ORF">D9757_007292</name>
</gene>
<dbReference type="Pfam" id="PF05251">
    <property type="entry name" value="Ost5"/>
    <property type="match status" value="1"/>
</dbReference>
<evidence type="ECO:0000256" key="1">
    <source>
        <dbReference type="ARBA" id="ARBA00004141"/>
    </source>
</evidence>
<keyword evidence="3 6" id="KW-0812">Transmembrane</keyword>
<proteinExistence type="inferred from homology"/>
<comment type="caution">
    <text evidence="7">The sequence shown here is derived from an EMBL/GenBank/DDBJ whole genome shotgun (WGS) entry which is preliminary data.</text>
</comment>
<keyword evidence="5 6" id="KW-0472">Membrane</keyword>
<dbReference type="InterPro" id="IPR007915">
    <property type="entry name" value="TMEM258/Ost5"/>
</dbReference>
<evidence type="ECO:0000313" key="8">
    <source>
        <dbReference type="Proteomes" id="UP000518752"/>
    </source>
</evidence>
<evidence type="ECO:0000256" key="5">
    <source>
        <dbReference type="ARBA" id="ARBA00023136"/>
    </source>
</evidence>
<dbReference type="GO" id="GO:0008250">
    <property type="term" value="C:oligosaccharyltransferase complex"/>
    <property type="evidence" value="ECO:0007669"/>
    <property type="project" value="UniProtKB-UniRule"/>
</dbReference>
<dbReference type="EMBL" id="JAACJN010000050">
    <property type="protein sequence ID" value="KAF5382854.1"/>
    <property type="molecule type" value="Genomic_DNA"/>
</dbReference>
<dbReference type="Proteomes" id="UP000518752">
    <property type="component" value="Unassembled WGS sequence"/>
</dbReference>
<feature type="transmembrane region" description="Helical" evidence="6">
    <location>
        <begin position="21"/>
        <end position="46"/>
    </location>
</feature>
<accession>A0A8H5M6V1</accession>
<evidence type="ECO:0000256" key="6">
    <source>
        <dbReference type="RuleBase" id="RU367008"/>
    </source>
</evidence>
<feature type="transmembrane region" description="Helical" evidence="6">
    <location>
        <begin position="58"/>
        <end position="79"/>
    </location>
</feature>
<name>A0A8H5M6V1_9AGAR</name>
<dbReference type="AlphaFoldDB" id="A0A8H5M6V1"/>
<evidence type="ECO:0000256" key="3">
    <source>
        <dbReference type="ARBA" id="ARBA00022692"/>
    </source>
</evidence>
<reference evidence="7 8" key="1">
    <citation type="journal article" date="2020" name="ISME J.">
        <title>Uncovering the hidden diversity of litter-decomposition mechanisms in mushroom-forming fungi.</title>
        <authorList>
            <person name="Floudas D."/>
            <person name="Bentzer J."/>
            <person name="Ahren D."/>
            <person name="Johansson T."/>
            <person name="Persson P."/>
            <person name="Tunlid A."/>
        </authorList>
    </citation>
    <scope>NUCLEOTIDE SEQUENCE [LARGE SCALE GENOMIC DNA]</scope>
    <source>
        <strain evidence="7 8">CBS 406.79</strain>
    </source>
</reference>